<organism evidence="1 2">
    <name type="scientific">Floccifex porci</name>
    <dbReference type="NCBI Taxonomy" id="2606629"/>
    <lineage>
        <taxon>Bacteria</taxon>
        <taxon>Bacillati</taxon>
        <taxon>Bacillota</taxon>
        <taxon>Erysipelotrichia</taxon>
        <taxon>Erysipelotrichales</taxon>
        <taxon>Erysipelotrichaceae</taxon>
        <taxon>Floccifex</taxon>
    </lineage>
</organism>
<dbReference type="Proteomes" id="UP000470082">
    <property type="component" value="Unassembled WGS sequence"/>
</dbReference>
<reference evidence="1 2" key="1">
    <citation type="submission" date="2019-08" db="EMBL/GenBank/DDBJ databases">
        <title>In-depth cultivation of the pig gut microbiome towards novel bacterial diversity and tailored functional studies.</title>
        <authorList>
            <person name="Wylensek D."/>
            <person name="Hitch T.C.A."/>
            <person name="Clavel T."/>
        </authorList>
    </citation>
    <scope>NUCLEOTIDE SEQUENCE [LARGE SCALE GENOMIC DNA]</scope>
    <source>
        <strain evidence="1 2">LKV-178-WT-2G</strain>
    </source>
</reference>
<accession>A0A7X2N193</accession>
<keyword evidence="2" id="KW-1185">Reference proteome</keyword>
<evidence type="ECO:0000313" key="2">
    <source>
        <dbReference type="Proteomes" id="UP000470082"/>
    </source>
</evidence>
<gene>
    <name evidence="1" type="ORF">FYJ50_00455</name>
</gene>
<dbReference type="RefSeq" id="WP_154459072.1">
    <property type="nucleotide sequence ID" value="NZ_JAQYTQ010000054.1"/>
</dbReference>
<proteinExistence type="predicted"/>
<comment type="caution">
    <text evidence="1">The sequence shown here is derived from an EMBL/GenBank/DDBJ whole genome shotgun (WGS) entry which is preliminary data.</text>
</comment>
<sequence length="113" mass="13526">MSLNLDEVVCQLQKEALEDLNSLYEKDNLKNIKVIKESKRKLYSIFEEMNRSIHQLNEDQTKLMVIKSKQELIRILYETKEKTMLLSENDAFDNHKEFLSNTSRYIQYGYITK</sequence>
<protein>
    <submittedName>
        <fullName evidence="1">Uncharacterized protein</fullName>
    </submittedName>
</protein>
<dbReference type="AlphaFoldDB" id="A0A7X2N193"/>
<evidence type="ECO:0000313" key="1">
    <source>
        <dbReference type="EMBL" id="MSS00598.1"/>
    </source>
</evidence>
<name>A0A7X2N193_9FIRM</name>
<dbReference type="EMBL" id="VUMM01000001">
    <property type="protein sequence ID" value="MSS00598.1"/>
    <property type="molecule type" value="Genomic_DNA"/>
</dbReference>